<dbReference type="Pfam" id="PF03636">
    <property type="entry name" value="Glyco_hydro_65N"/>
    <property type="match status" value="1"/>
</dbReference>
<dbReference type="Gene3D" id="1.10.150.240">
    <property type="entry name" value="Putative phosphatase, domain 2"/>
    <property type="match status" value="1"/>
</dbReference>
<gene>
    <name evidence="6" type="ORF">GCM10009849_15800</name>
</gene>
<dbReference type="InterPro" id="IPR005194">
    <property type="entry name" value="Glyco_hydro_65_C"/>
</dbReference>
<evidence type="ECO:0000256" key="1">
    <source>
        <dbReference type="ARBA" id="ARBA00006171"/>
    </source>
</evidence>
<dbReference type="NCBIfam" id="TIGR02009">
    <property type="entry name" value="PGMB-YQAB-SF"/>
    <property type="match status" value="1"/>
</dbReference>
<evidence type="ECO:0000313" key="6">
    <source>
        <dbReference type="EMBL" id="GAA2199425.1"/>
    </source>
</evidence>
<proteinExistence type="inferred from homology"/>
<dbReference type="SFLD" id="SFLDG01129">
    <property type="entry name" value="C1.5:_HAD__Beta-PGM__Phosphata"/>
    <property type="match status" value="1"/>
</dbReference>
<evidence type="ECO:0000256" key="2">
    <source>
        <dbReference type="ARBA" id="ARBA00023295"/>
    </source>
</evidence>
<dbReference type="Proteomes" id="UP001500432">
    <property type="component" value="Unassembled WGS sequence"/>
</dbReference>
<dbReference type="SFLD" id="SFLDS00003">
    <property type="entry name" value="Haloacid_Dehalogenase"/>
    <property type="match status" value="1"/>
</dbReference>
<dbReference type="Gene3D" id="1.50.10.10">
    <property type="match status" value="1"/>
</dbReference>
<comment type="similarity">
    <text evidence="1">Belongs to the HAD-like hydrolase superfamily. CbbY/CbbZ/Gph/YieH family.</text>
</comment>
<reference evidence="7" key="1">
    <citation type="journal article" date="2019" name="Int. J. Syst. Evol. Microbiol.">
        <title>The Global Catalogue of Microorganisms (GCM) 10K type strain sequencing project: providing services to taxonomists for standard genome sequencing and annotation.</title>
        <authorList>
            <consortium name="The Broad Institute Genomics Platform"/>
            <consortium name="The Broad Institute Genome Sequencing Center for Infectious Disease"/>
            <person name="Wu L."/>
            <person name="Ma J."/>
        </authorList>
    </citation>
    <scope>NUCLEOTIDE SEQUENCE [LARGE SCALE GENOMIC DNA]</scope>
    <source>
        <strain evidence="7">JCM 16034</strain>
    </source>
</reference>
<dbReference type="PANTHER" id="PTHR11051">
    <property type="entry name" value="GLYCOSYL HYDROLASE-RELATED"/>
    <property type="match status" value="1"/>
</dbReference>
<dbReference type="EMBL" id="BAAAQW010000004">
    <property type="protein sequence ID" value="GAA2199425.1"/>
    <property type="molecule type" value="Genomic_DNA"/>
</dbReference>
<dbReference type="Gene3D" id="3.40.50.1000">
    <property type="entry name" value="HAD superfamily/HAD-like"/>
    <property type="match status" value="1"/>
</dbReference>
<comment type="caution">
    <text evidence="6">The sequence shown here is derived from an EMBL/GenBank/DDBJ whole genome shotgun (WGS) entry which is preliminary data.</text>
</comment>
<dbReference type="InterPro" id="IPR010976">
    <property type="entry name" value="B-phosphoglucomutase_hydrolase"/>
</dbReference>
<dbReference type="InterPro" id="IPR012341">
    <property type="entry name" value="6hp_glycosidase-like_sf"/>
</dbReference>
<dbReference type="PANTHER" id="PTHR11051:SF8">
    <property type="entry name" value="PROTEIN-GLUCOSYLGALACTOSYLHYDROXYLYSINE GLUCOSIDASE"/>
    <property type="match status" value="1"/>
</dbReference>
<dbReference type="InterPro" id="IPR008928">
    <property type="entry name" value="6-hairpin_glycosidase_sf"/>
</dbReference>
<evidence type="ECO:0000259" key="3">
    <source>
        <dbReference type="Pfam" id="PF03632"/>
    </source>
</evidence>
<dbReference type="InterPro" id="IPR005195">
    <property type="entry name" value="Glyco_hydro_65_M"/>
</dbReference>
<feature type="domain" description="Glycoside hydrolase family 65 C-terminal" evidence="4">
    <location>
        <begin position="978"/>
        <end position="1036"/>
    </location>
</feature>
<keyword evidence="2" id="KW-0378">Hydrolase</keyword>
<sequence length="1058" mass="114882">MTRSPTLDAMQPPFKAVIFDLDGVVTDTAAVHEKAWRDLFDAVLRDPRVPPGADTSPFRRSDYLEHVDGRPREEGVAAFLASRGIELPGGTAADGPEAWTVVGLGARKNELFARHLAETGVAVFPETVDLLTRLRAGHVPAVLATASRNAHRVLAAAHLEDAFAAVIDGVEAAELGLPGKPEPDLFLEAARRVGVDPAQAVVIEDSEAGVAAAHLGGFGLVVGVDRAERRAALEEAGADVVLRDVGELDLGLVLADPLTLVYEGYDAGHEGHREALTVLGNGYVGVRGAAPESSRGGAGYPGTYLSGVYNRVVNQVQGQDTEDEHMVNAPNWLHLDLRVGNGPWWSEGGLALRRERRTLDLAAAVLVREADLADDAGRLLRVRQRRFVSMAQPQLMALETTVTALGWSGRAVVRSGVETDVANENVLEDALLARRHLRDVTPADDGEGPPGAGILAEAETLQSGIRIAIALGHEVDGREPDAPVRGQVGGLHYAQFGLALADGVPVAVTKTAAVTTSRDRAASSARTEAAAVLRRASGGFDGLLAEHSAVWKRILALFTVRIDASPHVQLVVNLHVFHVLQALAPSVTELDVGVPARGLHGEGYRGHVFWDELFVLPLITSRIPAVARSLLAYRWRRLPAAREAAAAQGLAGALFPWQSGSDGREETPRWIFNRRSGHWIPDVSRLQRHVGLAVAFSAWQYFEATQDRFWLLRHGAELMVEVARLFASLAEYDSAEDRFHLRGVMGPDEYHTGYPDRQEPGLDDNAYTNVMAAWTCLRACRVLSLVRGHDREDLMARLAIREDEVQHWEHLSRRMAVPFHDGLISQFAGYGDLEELDWDAYREKYHNIGRLDLILEAEGDTTNRYRLAKQADTLMLVYLLGQEELLALLDRLGYGFTPRQLDETVDYYLARTAHGSTLSRVAHASVLAGVDPERAWETFREVLDADLDDTQGGTTRTGVHLGAMAGSIDVVQRSFAGLRLTGDALVFAPRLPREVRSVAFRVRYRDQLLDVSLDHGALEVASAPGDAAPVRLRVVGADGGGEVPLAPGETRRFVLGAK</sequence>
<keyword evidence="2" id="KW-0326">Glycosidase</keyword>
<dbReference type="InterPro" id="IPR006439">
    <property type="entry name" value="HAD-SF_hydro_IA"/>
</dbReference>
<evidence type="ECO:0008006" key="8">
    <source>
        <dbReference type="Google" id="ProtNLM"/>
    </source>
</evidence>
<dbReference type="InterPro" id="IPR005196">
    <property type="entry name" value="Glyco_hydro_65_N"/>
</dbReference>
<protein>
    <recommendedName>
        <fullName evidence="8">Beta-phosphoglucomutase family hydrolase</fullName>
    </recommendedName>
</protein>
<evidence type="ECO:0000259" key="5">
    <source>
        <dbReference type="Pfam" id="PF03636"/>
    </source>
</evidence>
<dbReference type="Gene3D" id="2.70.98.40">
    <property type="entry name" value="Glycoside hydrolase, family 65, N-terminal domain"/>
    <property type="match status" value="1"/>
</dbReference>
<dbReference type="SUPFAM" id="SSF48208">
    <property type="entry name" value="Six-hairpin glycosidases"/>
    <property type="match status" value="1"/>
</dbReference>
<evidence type="ECO:0000313" key="7">
    <source>
        <dbReference type="Proteomes" id="UP001500432"/>
    </source>
</evidence>
<accession>A0ABP5NIJ4</accession>
<organism evidence="6 7">
    <name type="scientific">Sinomonas flava</name>
    <dbReference type="NCBI Taxonomy" id="496857"/>
    <lineage>
        <taxon>Bacteria</taxon>
        <taxon>Bacillati</taxon>
        <taxon>Actinomycetota</taxon>
        <taxon>Actinomycetes</taxon>
        <taxon>Micrococcales</taxon>
        <taxon>Micrococcaceae</taxon>
        <taxon>Sinomonas</taxon>
    </lineage>
</organism>
<dbReference type="InterPro" id="IPR036412">
    <property type="entry name" value="HAD-like_sf"/>
</dbReference>
<dbReference type="SUPFAM" id="SSF56784">
    <property type="entry name" value="HAD-like"/>
    <property type="match status" value="1"/>
</dbReference>
<dbReference type="InterPro" id="IPR023214">
    <property type="entry name" value="HAD_sf"/>
</dbReference>
<dbReference type="InterPro" id="IPR023198">
    <property type="entry name" value="PGP-like_dom2"/>
</dbReference>
<dbReference type="Pfam" id="PF03632">
    <property type="entry name" value="Glyco_hydro_65m"/>
    <property type="match status" value="1"/>
</dbReference>
<dbReference type="SUPFAM" id="SSF74650">
    <property type="entry name" value="Galactose mutarotase-like"/>
    <property type="match status" value="1"/>
</dbReference>
<dbReference type="Pfam" id="PF03633">
    <property type="entry name" value="Glyco_hydro_65C"/>
    <property type="match status" value="1"/>
</dbReference>
<dbReference type="Pfam" id="PF00702">
    <property type="entry name" value="Hydrolase"/>
    <property type="match status" value="1"/>
</dbReference>
<dbReference type="RefSeq" id="WP_344299159.1">
    <property type="nucleotide sequence ID" value="NZ_BAAAQW010000004.1"/>
</dbReference>
<feature type="domain" description="Glycoside hydrolase family 65 central catalytic" evidence="3">
    <location>
        <begin position="574"/>
        <end position="968"/>
    </location>
</feature>
<dbReference type="Gene3D" id="2.60.420.10">
    <property type="entry name" value="Maltose phosphorylase, domain 3"/>
    <property type="match status" value="1"/>
</dbReference>
<evidence type="ECO:0000259" key="4">
    <source>
        <dbReference type="Pfam" id="PF03633"/>
    </source>
</evidence>
<dbReference type="InterPro" id="IPR011013">
    <property type="entry name" value="Gal_mutarotase_sf_dom"/>
</dbReference>
<name>A0ABP5NIJ4_9MICC</name>
<keyword evidence="7" id="KW-1185">Reference proteome</keyword>
<dbReference type="NCBIfam" id="TIGR01509">
    <property type="entry name" value="HAD-SF-IA-v3"/>
    <property type="match status" value="1"/>
</dbReference>
<feature type="domain" description="Glycoside hydrolase family 65 N-terminal" evidence="5">
    <location>
        <begin position="262"/>
        <end position="518"/>
    </location>
</feature>
<dbReference type="InterPro" id="IPR037018">
    <property type="entry name" value="GH65_N"/>
</dbReference>